<organism evidence="7 8">
    <name type="scientific">Momordica charantia</name>
    <name type="common">Bitter gourd</name>
    <name type="synonym">Balsam pear</name>
    <dbReference type="NCBI Taxonomy" id="3673"/>
    <lineage>
        <taxon>Eukaryota</taxon>
        <taxon>Viridiplantae</taxon>
        <taxon>Streptophyta</taxon>
        <taxon>Embryophyta</taxon>
        <taxon>Tracheophyta</taxon>
        <taxon>Spermatophyta</taxon>
        <taxon>Magnoliopsida</taxon>
        <taxon>eudicotyledons</taxon>
        <taxon>Gunneridae</taxon>
        <taxon>Pentapetalae</taxon>
        <taxon>rosids</taxon>
        <taxon>fabids</taxon>
        <taxon>Cucurbitales</taxon>
        <taxon>Cucurbitaceae</taxon>
        <taxon>Momordiceae</taxon>
        <taxon>Momordica</taxon>
    </lineage>
</organism>
<reference evidence="8" key="1">
    <citation type="submission" date="2025-08" db="UniProtKB">
        <authorList>
            <consortium name="RefSeq"/>
        </authorList>
    </citation>
    <scope>IDENTIFICATION</scope>
    <source>
        <strain evidence="8">OHB3-1</strain>
    </source>
</reference>
<dbReference type="Gene3D" id="6.10.140.2220">
    <property type="match status" value="1"/>
</dbReference>
<dbReference type="SUPFAM" id="SSF82199">
    <property type="entry name" value="SET domain"/>
    <property type="match status" value="1"/>
</dbReference>
<dbReference type="InterPro" id="IPR002893">
    <property type="entry name" value="Znf_MYND"/>
</dbReference>
<dbReference type="GO" id="GO:0008168">
    <property type="term" value="F:methyltransferase activity"/>
    <property type="evidence" value="ECO:0007669"/>
    <property type="project" value="InterPro"/>
</dbReference>
<dbReference type="Pfam" id="PF00856">
    <property type="entry name" value="SET"/>
    <property type="match status" value="1"/>
</dbReference>
<dbReference type="KEGG" id="mcha:111011103"/>
<evidence type="ECO:0000313" key="8">
    <source>
        <dbReference type="RefSeq" id="XP_022140421.1"/>
    </source>
</evidence>
<sequence length="495" mass="54996">MAFVCPVDAKYSNEISALLAPPSPLQVQEYFDQLIWTRQCHGLRVKQDGALGKGVVADAAFKEGDLVLKDQILVGSQHTSNKMDCLVCSFCFRFVGSIELQIGRKLYFQDLGVSSNHQCDEMEPSSPMSDDCCETESDDDQEIAFKNNEHMGGCSSSSSKGAAALPKGLVESLMNGGLSLPCSNEFAMPPAIPCSGGCGETFYCSKSCAEADWEVFHSLLCTGGKTESSRREALLKFIQHANETNDIFLLAAKAISATILKYRKLKLARCEEQMKFGTYPIHNVVDLSILLKAWKPISMGHKRRWWDCIALPEDVDPSNEVAFRMQIREMAFTSLQLLKEAIFDEGCGPLFSLEIYGHIIGMFELNNLDLVVASPVEDYFLYIDELPSPYKEKAEEITRPLLDALGESYSICCQGTAFFPLQSCMNHSCCPNATAFKREEDRDGQATIIAARPISTGEEVTISYIDEDLPFEQRQALLADYGFECRCPKCLHEHP</sequence>
<evidence type="ECO:0000259" key="5">
    <source>
        <dbReference type="PROSITE" id="PS50280"/>
    </source>
</evidence>
<keyword evidence="7" id="KW-1185">Reference proteome</keyword>
<dbReference type="InterPro" id="IPR001214">
    <property type="entry name" value="SET_dom"/>
</dbReference>
<dbReference type="PROSITE" id="PS50280">
    <property type="entry name" value="SET"/>
    <property type="match status" value="1"/>
</dbReference>
<feature type="domain" description="MYND-type" evidence="6">
    <location>
        <begin position="179"/>
        <end position="221"/>
    </location>
</feature>
<protein>
    <submittedName>
        <fullName evidence="8">Histone-lysine N-methyltransferase ATXR2</fullName>
    </submittedName>
</protein>
<proteinExistence type="predicted"/>
<name>A0A6J1CG22_MOMCH</name>
<dbReference type="InterPro" id="IPR046341">
    <property type="entry name" value="SET_dom_sf"/>
</dbReference>
<gene>
    <name evidence="8" type="primary">LOC111011103</name>
</gene>
<evidence type="ECO:0000256" key="2">
    <source>
        <dbReference type="ARBA" id="ARBA00022771"/>
    </source>
</evidence>
<dbReference type="Proteomes" id="UP000504603">
    <property type="component" value="Unplaced"/>
</dbReference>
<dbReference type="Gene3D" id="2.170.270.10">
    <property type="entry name" value="SET domain"/>
    <property type="match status" value="1"/>
</dbReference>
<evidence type="ECO:0000256" key="1">
    <source>
        <dbReference type="ARBA" id="ARBA00022723"/>
    </source>
</evidence>
<dbReference type="PANTHER" id="PTHR47436">
    <property type="entry name" value="HISTONE-LYSINE N-METHYLTRANSFERASE ATXR2"/>
    <property type="match status" value="1"/>
</dbReference>
<dbReference type="PROSITE" id="PS50865">
    <property type="entry name" value="ZF_MYND_2"/>
    <property type="match status" value="1"/>
</dbReference>
<dbReference type="Pfam" id="PF01753">
    <property type="entry name" value="zf-MYND"/>
    <property type="match status" value="1"/>
</dbReference>
<dbReference type="GeneID" id="111011103"/>
<dbReference type="OrthoDB" id="5945798at2759"/>
<dbReference type="PANTHER" id="PTHR47436:SF1">
    <property type="entry name" value="SET DOMAIN-CONTAINING PROTEIN"/>
    <property type="match status" value="1"/>
</dbReference>
<dbReference type="GO" id="GO:0008270">
    <property type="term" value="F:zinc ion binding"/>
    <property type="evidence" value="ECO:0007669"/>
    <property type="project" value="UniProtKB-KW"/>
</dbReference>
<keyword evidence="1" id="KW-0479">Metal-binding</keyword>
<dbReference type="AlphaFoldDB" id="A0A6J1CG22"/>
<accession>A0A6J1CG22</accession>
<evidence type="ECO:0000256" key="4">
    <source>
        <dbReference type="PROSITE-ProRule" id="PRU00134"/>
    </source>
</evidence>
<keyword evidence="3" id="KW-0862">Zinc</keyword>
<keyword evidence="2 4" id="KW-0863">Zinc-finger</keyword>
<feature type="domain" description="SET" evidence="5">
    <location>
        <begin position="41"/>
        <end position="465"/>
    </location>
</feature>
<evidence type="ECO:0000313" key="7">
    <source>
        <dbReference type="Proteomes" id="UP000504603"/>
    </source>
</evidence>
<evidence type="ECO:0000259" key="6">
    <source>
        <dbReference type="PROSITE" id="PS50865"/>
    </source>
</evidence>
<dbReference type="RefSeq" id="XP_022140421.1">
    <property type="nucleotide sequence ID" value="XM_022284729.1"/>
</dbReference>
<dbReference type="SUPFAM" id="SSF144232">
    <property type="entry name" value="HIT/MYND zinc finger-like"/>
    <property type="match status" value="1"/>
</dbReference>
<dbReference type="InterPro" id="IPR044237">
    <property type="entry name" value="ATXR2-like"/>
</dbReference>
<dbReference type="CDD" id="cd20071">
    <property type="entry name" value="SET_SMYD"/>
    <property type="match status" value="1"/>
</dbReference>
<evidence type="ECO:0000256" key="3">
    <source>
        <dbReference type="ARBA" id="ARBA00022833"/>
    </source>
</evidence>